<dbReference type="NCBIfam" id="NF003966">
    <property type="entry name" value="PRK05458.1"/>
    <property type="match status" value="1"/>
</dbReference>
<dbReference type="HAMAP" id="MF_01511">
    <property type="entry name" value="GMP_reduct_type2"/>
    <property type="match status" value="1"/>
</dbReference>
<feature type="binding site" evidence="5">
    <location>
        <begin position="202"/>
        <end position="225"/>
    </location>
    <ligand>
        <name>NADP(+)</name>
        <dbReference type="ChEBI" id="CHEBI:58349"/>
    </ligand>
</feature>
<protein>
    <recommendedName>
        <fullName evidence="5">GMP reductase</fullName>
        <ecNumber evidence="5">1.7.1.7</ecNumber>
    </recommendedName>
    <alternativeName>
        <fullName evidence="5">Guanosine 5'-monophosphate oxidoreductase</fullName>
        <shortName evidence="5">Guanosine monophosphate reductase</shortName>
    </alternativeName>
</protein>
<evidence type="ECO:0000313" key="7">
    <source>
        <dbReference type="EMBL" id="WHS66508.1"/>
    </source>
</evidence>
<feature type="domain" description="IMP dehydrogenase/GMP reductase" evidence="6">
    <location>
        <begin position="5"/>
        <end position="308"/>
    </location>
</feature>
<dbReference type="RefSeq" id="WP_283487584.1">
    <property type="nucleotide sequence ID" value="NZ_CP125947.1"/>
</dbReference>
<evidence type="ECO:0000256" key="2">
    <source>
        <dbReference type="ARBA" id="ARBA00023002"/>
    </source>
</evidence>
<dbReference type="GO" id="GO:0003920">
    <property type="term" value="F:GMP reductase activity"/>
    <property type="evidence" value="ECO:0007669"/>
    <property type="project" value="UniProtKB-EC"/>
</dbReference>
<dbReference type="InterPro" id="IPR015875">
    <property type="entry name" value="IMP_DH/GMP_Rdtase_CS"/>
</dbReference>
<keyword evidence="1 5" id="KW-0521">NADP</keyword>
<dbReference type="NCBIfam" id="TIGR01306">
    <property type="entry name" value="GMP_reduct_2"/>
    <property type="match status" value="1"/>
</dbReference>
<dbReference type="InterPro" id="IPR050139">
    <property type="entry name" value="GMP_reductase"/>
</dbReference>
<sequence>MEIFDYDNILLLPRKCRVESRAECDTSVQLGNRTFKMPVVPANMKTVVDEKICTFLAQNGFFYVMHRFDIDNVDFTKSMQSQGLFASISLGVKQPDYDTVDRFVAEGICPEYITIDIAHGHADSVKNMIAYLKEKIPATFVIAGNVATPEAVIDLENWGADATKVGVGPGKVCITKLKTGFGTGGWQLSALKWCARVATKPIIADGGIRSHGDIAKSIRFGATMIMIGSLFAGHEESPGKTVEVDGQLFKEYYGSASDFNKGEYKHVEGKRILEPVKGPLMNTLIEMQQDTQSSISYSGGTKLMDIRKVNYVILGGDNAGEHLLM</sequence>
<name>A0ABY8STY4_9BURK</name>
<dbReference type="EMBL" id="CP125947">
    <property type="protein sequence ID" value="WHS66508.1"/>
    <property type="molecule type" value="Genomic_DNA"/>
</dbReference>
<keyword evidence="2 5" id="KW-0560">Oxidoreductase</keyword>
<dbReference type="PIRSF" id="PIRSF036500">
    <property type="entry name" value="GMP_red_Firmic"/>
    <property type="match status" value="1"/>
</dbReference>
<accession>A0ABY8STY4</accession>
<feature type="active site" description="Thioimidate intermediate" evidence="5">
    <location>
        <position position="173"/>
    </location>
</feature>
<dbReference type="PROSITE" id="PS00487">
    <property type="entry name" value="IMP_DH_GMP_RED"/>
    <property type="match status" value="1"/>
</dbReference>
<comment type="catalytic activity">
    <reaction evidence="4 5">
        <text>IMP + NH4(+) + NADP(+) = GMP + NADPH + 2 H(+)</text>
        <dbReference type="Rhea" id="RHEA:17185"/>
        <dbReference type="ChEBI" id="CHEBI:15378"/>
        <dbReference type="ChEBI" id="CHEBI:28938"/>
        <dbReference type="ChEBI" id="CHEBI:57783"/>
        <dbReference type="ChEBI" id="CHEBI:58053"/>
        <dbReference type="ChEBI" id="CHEBI:58115"/>
        <dbReference type="ChEBI" id="CHEBI:58349"/>
        <dbReference type="EC" id="1.7.1.7"/>
    </reaction>
</comment>
<evidence type="ECO:0000256" key="3">
    <source>
        <dbReference type="ARBA" id="ARBA00037691"/>
    </source>
</evidence>
<dbReference type="SUPFAM" id="SSF51412">
    <property type="entry name" value="Inosine monophosphate dehydrogenase (IMPDH)"/>
    <property type="match status" value="1"/>
</dbReference>
<gene>
    <name evidence="5" type="primary">guaC</name>
    <name evidence="7" type="ORF">QMY55_05055</name>
</gene>
<dbReference type="InterPro" id="IPR005994">
    <property type="entry name" value="GuaC_type_2"/>
</dbReference>
<dbReference type="InterPro" id="IPR001093">
    <property type="entry name" value="IMP_DH_GMPRt"/>
</dbReference>
<dbReference type="InterPro" id="IPR013785">
    <property type="entry name" value="Aldolase_TIM"/>
</dbReference>
<evidence type="ECO:0000256" key="1">
    <source>
        <dbReference type="ARBA" id="ARBA00022857"/>
    </source>
</evidence>
<dbReference type="PANTHER" id="PTHR43170">
    <property type="entry name" value="GMP REDUCTASE"/>
    <property type="match status" value="1"/>
</dbReference>
<evidence type="ECO:0000256" key="4">
    <source>
        <dbReference type="ARBA" id="ARBA00048616"/>
    </source>
</evidence>
<evidence type="ECO:0000313" key="8">
    <source>
        <dbReference type="Proteomes" id="UP001240697"/>
    </source>
</evidence>
<evidence type="ECO:0000259" key="6">
    <source>
        <dbReference type="Pfam" id="PF00478"/>
    </source>
</evidence>
<dbReference type="Pfam" id="PF00478">
    <property type="entry name" value="IMPDH"/>
    <property type="match status" value="1"/>
</dbReference>
<dbReference type="PANTHER" id="PTHR43170:SF5">
    <property type="entry name" value="GMP REDUCTASE"/>
    <property type="match status" value="1"/>
</dbReference>
<comment type="similarity">
    <text evidence="5">Belongs to the IMPDH/GMPR family. GuaC type 2 subfamily.</text>
</comment>
<organism evidence="7 8">
    <name type="scientific">Comamonas resistens</name>
    <dbReference type="NCBI Taxonomy" id="3046670"/>
    <lineage>
        <taxon>Bacteria</taxon>
        <taxon>Pseudomonadati</taxon>
        <taxon>Pseudomonadota</taxon>
        <taxon>Betaproteobacteria</taxon>
        <taxon>Burkholderiales</taxon>
        <taxon>Comamonadaceae</taxon>
        <taxon>Comamonas</taxon>
    </lineage>
</organism>
<dbReference type="Proteomes" id="UP001240697">
    <property type="component" value="Chromosome"/>
</dbReference>
<comment type="function">
    <text evidence="3 5">Catalyzes the irreversible NADPH-dependent deamination of GMP to IMP. It functions in the conversion of nucleobase, nucleoside and nucleotide derivatives of G to A nucleotides, and in maintaining the intracellular balance of A and G nucleotides.</text>
</comment>
<keyword evidence="8" id="KW-1185">Reference proteome</keyword>
<dbReference type="EC" id="1.7.1.7" evidence="5"/>
<proteinExistence type="inferred from homology"/>
<dbReference type="SMART" id="SM01240">
    <property type="entry name" value="IMPDH"/>
    <property type="match status" value="1"/>
</dbReference>
<dbReference type="Gene3D" id="3.20.20.70">
    <property type="entry name" value="Aldolase class I"/>
    <property type="match status" value="1"/>
</dbReference>
<evidence type="ECO:0000256" key="5">
    <source>
        <dbReference type="HAMAP-Rule" id="MF_01511"/>
    </source>
</evidence>
<dbReference type="CDD" id="cd00381">
    <property type="entry name" value="IMPDH"/>
    <property type="match status" value="1"/>
</dbReference>
<reference evidence="7 8" key="1">
    <citation type="submission" date="2023-05" db="EMBL/GenBank/DDBJ databases">
        <authorList>
            <person name="Yin Y."/>
            <person name="Lu Z."/>
        </authorList>
    </citation>
    <scope>NUCLEOTIDE SEQUENCE [LARGE SCALE GENOMIC DNA]</scope>
    <source>
        <strain evidence="7 8">ZM22</strain>
    </source>
</reference>